<reference evidence="1 2" key="1">
    <citation type="submission" date="2018-04" db="EMBL/GenBank/DDBJ databases">
        <title>Genomic Encyclopedia of Type Strains, Phase III (KMG-III): the genomes of soil and plant-associated and newly described type strains.</title>
        <authorList>
            <person name="Whitman W."/>
        </authorList>
    </citation>
    <scope>NUCLEOTIDE SEQUENCE [LARGE SCALE GENOMIC DNA]</scope>
    <source>
        <strain evidence="1 2">KA25</strain>
    </source>
</reference>
<dbReference type="EMBL" id="QAOT01000027">
    <property type="protein sequence ID" value="PTR11572.1"/>
    <property type="molecule type" value="Genomic_DNA"/>
</dbReference>
<dbReference type="Proteomes" id="UP000244060">
    <property type="component" value="Unassembled WGS sequence"/>
</dbReference>
<sequence length="90" mass="9993">MGFLALDVTMTGVVLRQVDERGTRILERFNTHEVGMRRALITAQRELARDDSLTEVRASVQEPELGQRLKHCVKTEASSGGKLEALADTL</sequence>
<accession>A0A2T5JSM9</accession>
<comment type="caution">
    <text evidence="1">The sequence shown here is derived from an EMBL/GenBank/DDBJ whole genome shotgun (WGS) entry which is preliminary data.</text>
</comment>
<evidence type="ECO:0000313" key="2">
    <source>
        <dbReference type="Proteomes" id="UP000244060"/>
    </source>
</evidence>
<dbReference type="AlphaFoldDB" id="A0A2T5JSM9"/>
<evidence type="ECO:0000313" key="1">
    <source>
        <dbReference type="EMBL" id="PTR11572.1"/>
    </source>
</evidence>
<dbReference type="OrthoDB" id="7871440at2"/>
<gene>
    <name evidence="1" type="ORF">C8J28_1272</name>
</gene>
<protein>
    <submittedName>
        <fullName evidence="1">Uncharacterized protein</fullName>
    </submittedName>
</protein>
<organism evidence="1 2">
    <name type="scientific">Cereibacter azotoformans</name>
    <dbReference type="NCBI Taxonomy" id="43057"/>
    <lineage>
        <taxon>Bacteria</taxon>
        <taxon>Pseudomonadati</taxon>
        <taxon>Pseudomonadota</taxon>
        <taxon>Alphaproteobacteria</taxon>
        <taxon>Rhodobacterales</taxon>
        <taxon>Paracoccaceae</taxon>
        <taxon>Cereibacter</taxon>
    </lineage>
</organism>
<dbReference type="RefSeq" id="WP_011910416.1">
    <property type="nucleotide sequence ID" value="NZ_CP089966.1"/>
</dbReference>
<name>A0A2T5JSM9_9RHOB</name>
<proteinExistence type="predicted"/>
<keyword evidence="2" id="KW-1185">Reference proteome</keyword>